<dbReference type="PANTHER" id="PTHR12307:SF36">
    <property type="entry name" value="GLYCOGEN-BINDING SUBUNIT 76A"/>
    <property type="match status" value="1"/>
</dbReference>
<feature type="region of interest" description="Disordered" evidence="1">
    <location>
        <begin position="476"/>
        <end position="525"/>
    </location>
</feature>
<evidence type="ECO:0000313" key="4">
    <source>
        <dbReference type="Proteomes" id="UP001153620"/>
    </source>
</evidence>
<feature type="region of interest" description="Disordered" evidence="1">
    <location>
        <begin position="717"/>
        <end position="748"/>
    </location>
</feature>
<feature type="region of interest" description="Disordered" evidence="1">
    <location>
        <begin position="132"/>
        <end position="152"/>
    </location>
</feature>
<feature type="region of interest" description="Disordered" evidence="1">
    <location>
        <begin position="226"/>
        <end position="354"/>
    </location>
</feature>
<name>A0A9N9S304_9DIPT</name>
<feature type="compositionally biased region" description="Low complexity" evidence="1">
    <location>
        <begin position="721"/>
        <end position="733"/>
    </location>
</feature>
<organism evidence="3 4">
    <name type="scientific">Chironomus riparius</name>
    <dbReference type="NCBI Taxonomy" id="315576"/>
    <lineage>
        <taxon>Eukaryota</taxon>
        <taxon>Metazoa</taxon>
        <taxon>Ecdysozoa</taxon>
        <taxon>Arthropoda</taxon>
        <taxon>Hexapoda</taxon>
        <taxon>Insecta</taxon>
        <taxon>Pterygota</taxon>
        <taxon>Neoptera</taxon>
        <taxon>Endopterygota</taxon>
        <taxon>Diptera</taxon>
        <taxon>Nematocera</taxon>
        <taxon>Chironomoidea</taxon>
        <taxon>Chironomidae</taxon>
        <taxon>Chironominae</taxon>
        <taxon>Chironomus</taxon>
    </lineage>
</organism>
<feature type="compositionally biased region" description="Polar residues" evidence="1">
    <location>
        <begin position="734"/>
        <end position="743"/>
    </location>
</feature>
<feature type="compositionally biased region" description="Basic and acidic residues" evidence="1">
    <location>
        <begin position="489"/>
        <end position="505"/>
    </location>
</feature>
<dbReference type="InterPro" id="IPR050782">
    <property type="entry name" value="PP1_regulatory_subunit_3"/>
</dbReference>
<dbReference type="Proteomes" id="UP001153620">
    <property type="component" value="Chromosome 3"/>
</dbReference>
<feature type="compositionally biased region" description="Low complexity" evidence="1">
    <location>
        <begin position="288"/>
        <end position="303"/>
    </location>
</feature>
<accession>A0A9N9S304</accession>
<protein>
    <recommendedName>
        <fullName evidence="2">CBM21 domain-containing protein</fullName>
    </recommendedName>
</protein>
<proteinExistence type="predicted"/>
<dbReference type="PANTHER" id="PTHR12307">
    <property type="entry name" value="PROTEIN PHOSPHATASE 1 REGULATORY SUBUNIT"/>
    <property type="match status" value="1"/>
</dbReference>
<dbReference type="InterPro" id="IPR005036">
    <property type="entry name" value="CBM21_dom"/>
</dbReference>
<reference evidence="3" key="1">
    <citation type="submission" date="2022-01" db="EMBL/GenBank/DDBJ databases">
        <authorList>
            <person name="King R."/>
        </authorList>
    </citation>
    <scope>NUCLEOTIDE SEQUENCE</scope>
</reference>
<feature type="compositionally biased region" description="Low complexity" evidence="1">
    <location>
        <begin position="312"/>
        <end position="348"/>
    </location>
</feature>
<feature type="compositionally biased region" description="Basic residues" evidence="1">
    <location>
        <begin position="266"/>
        <end position="277"/>
    </location>
</feature>
<dbReference type="PROSITE" id="PS51159">
    <property type="entry name" value="CBM21"/>
    <property type="match status" value="1"/>
</dbReference>
<keyword evidence="4" id="KW-1185">Reference proteome</keyword>
<evidence type="ECO:0000313" key="3">
    <source>
        <dbReference type="EMBL" id="CAG9807672.1"/>
    </source>
</evidence>
<dbReference type="EMBL" id="OU895879">
    <property type="protein sequence ID" value="CAG9807672.1"/>
    <property type="molecule type" value="Genomic_DNA"/>
</dbReference>
<evidence type="ECO:0000259" key="2">
    <source>
        <dbReference type="PROSITE" id="PS51159"/>
    </source>
</evidence>
<dbReference type="AlphaFoldDB" id="A0A9N9S304"/>
<reference evidence="3" key="2">
    <citation type="submission" date="2022-10" db="EMBL/GenBank/DDBJ databases">
        <authorList>
            <consortium name="ENA_rothamsted_submissions"/>
            <consortium name="culmorum"/>
            <person name="King R."/>
        </authorList>
    </citation>
    <scope>NUCLEOTIDE SEQUENCE</scope>
</reference>
<dbReference type="GO" id="GO:0000164">
    <property type="term" value="C:protein phosphatase type 1 complex"/>
    <property type="evidence" value="ECO:0007669"/>
    <property type="project" value="TreeGrafter"/>
</dbReference>
<gene>
    <name evidence="3" type="ORF">CHIRRI_LOCUS10518</name>
</gene>
<sequence>MINEFCIDANQLNSQSFNVCAIILGFLLEIRGLMNTSQSAKNSSQAPPTPAQLNSTILQKYQNHLNQFPPIQHQPLISNNSKTFDAGKVNATVTHIELEHQSNCDITALLNMSCRGRAEAFARSLQSRLRTLGSQEQETDGTDAVDSSSTWVNTNTNSSEITEIQPRISTQLNVETADSYFDFDIESPGSPIDECEYTRLIETTGSTPQEPQAPESGFVCASPCSTLEGESRGSASSSEVQFFDPESSDTGTEFYDCPQADFQKNRPPRRIYHHLSHNKIAIRPPSPIIQSPSSSSSSATPTSKMNGHVRLLESGDSSESLPPSQSTSSNLNCDDSNSMSTANSNSNSTLQDADGEMPMNEIAAELAEIPLQENSEETTETEIVKEIVNLEQNGEVEVEDGENGDERDKCTFHNFDVCKTIFVKYEENEDAEEIISPTQEEEEIFDQEKVLNEIIEIAESKLLEPPDITVEKEACPEPIIETTNEVEEPERKRKDSEESEYERPPRVRRCSSLKTGKTPPGTPGRKKIVRFADVLGLDLADVRTFLDEVPKVPKSAYEDLDVTLPTHSIQLGPPLDKILVPLFQQPGCLPNFLDRLRDGQVCLESAAVTDPINLTITGCVRVRNLDFHKSVHLRYSLDSWRTYSDLTASYVENSCDGFSDKFSFILFGNSMQVGQRVEMAVRFQCKGEQYWDSNYGTNYSFQCLPCNTHKSSPILDNSNGSLSSDENTSSVSSNEPGSSTGENAETLVDPLGHRQWSNTFLY</sequence>
<dbReference type="GO" id="GO:0005979">
    <property type="term" value="P:regulation of glycogen biosynthetic process"/>
    <property type="evidence" value="ECO:0007669"/>
    <property type="project" value="TreeGrafter"/>
</dbReference>
<dbReference type="InterPro" id="IPR038175">
    <property type="entry name" value="CBM21_dom_sf"/>
</dbReference>
<dbReference type="OrthoDB" id="8942186at2759"/>
<feature type="domain" description="CBM21" evidence="2">
    <location>
        <begin position="593"/>
        <end position="702"/>
    </location>
</feature>
<dbReference type="Pfam" id="PF03370">
    <property type="entry name" value="CBM_21"/>
    <property type="match status" value="1"/>
</dbReference>
<dbReference type="GO" id="GO:2001069">
    <property type="term" value="F:glycogen binding"/>
    <property type="evidence" value="ECO:0007669"/>
    <property type="project" value="TreeGrafter"/>
</dbReference>
<evidence type="ECO:0000256" key="1">
    <source>
        <dbReference type="SAM" id="MobiDB-lite"/>
    </source>
</evidence>
<dbReference type="Gene3D" id="2.60.40.2440">
    <property type="entry name" value="Carbohydrate binding type-21 domain"/>
    <property type="match status" value="1"/>
</dbReference>
<dbReference type="GO" id="GO:0008157">
    <property type="term" value="F:protein phosphatase 1 binding"/>
    <property type="evidence" value="ECO:0007669"/>
    <property type="project" value="TreeGrafter"/>
</dbReference>